<evidence type="ECO:0000256" key="1">
    <source>
        <dbReference type="SAM" id="MobiDB-lite"/>
    </source>
</evidence>
<dbReference type="EMBL" id="MF374784">
    <property type="protein sequence ID" value="AWE05151.1"/>
    <property type="molecule type" value="mRNA"/>
</dbReference>
<feature type="compositionally biased region" description="Basic and acidic residues" evidence="1">
    <location>
        <begin position="42"/>
        <end position="54"/>
    </location>
</feature>
<feature type="domain" description="Death" evidence="2">
    <location>
        <begin position="162"/>
        <end position="246"/>
    </location>
</feature>
<dbReference type="InterPro" id="IPR000488">
    <property type="entry name" value="Death_dom"/>
</dbReference>
<dbReference type="PROSITE" id="PS50017">
    <property type="entry name" value="DEATH_DOMAIN"/>
    <property type="match status" value="1"/>
</dbReference>
<evidence type="ECO:0000313" key="3">
    <source>
        <dbReference type="EMBL" id="AWE05151.1"/>
    </source>
</evidence>
<feature type="region of interest" description="Disordered" evidence="1">
    <location>
        <begin position="14"/>
        <end position="97"/>
    </location>
</feature>
<feature type="compositionally biased region" description="Basic residues" evidence="1">
    <location>
        <begin position="66"/>
        <end position="83"/>
    </location>
</feature>
<organism evidence="3">
    <name type="scientific">Bombyx mori</name>
    <name type="common">Silk moth</name>
    <dbReference type="NCBI Taxonomy" id="7091"/>
    <lineage>
        <taxon>Eukaryota</taxon>
        <taxon>Metazoa</taxon>
        <taxon>Ecdysozoa</taxon>
        <taxon>Arthropoda</taxon>
        <taxon>Hexapoda</taxon>
        <taxon>Insecta</taxon>
        <taxon>Pterygota</taxon>
        <taxon>Neoptera</taxon>
        <taxon>Endopterygota</taxon>
        <taxon>Lepidoptera</taxon>
        <taxon>Glossata</taxon>
        <taxon>Ditrysia</taxon>
        <taxon>Bombycoidea</taxon>
        <taxon>Bombycidae</taxon>
        <taxon>Bombycinae</taxon>
        <taxon>Bombyx</taxon>
    </lineage>
</organism>
<name>A0A2S1GUY5_BOMMO</name>
<dbReference type="SUPFAM" id="SSF47986">
    <property type="entry name" value="DEATH domain"/>
    <property type="match status" value="1"/>
</dbReference>
<evidence type="ECO:0000259" key="2">
    <source>
        <dbReference type="PROSITE" id="PS50017"/>
    </source>
</evidence>
<dbReference type="InterPro" id="IPR011029">
    <property type="entry name" value="DEATH-like_dom_sf"/>
</dbReference>
<dbReference type="AlphaFoldDB" id="A0A2S1GUY5"/>
<accession>A0A2S1GUY5</accession>
<protein>
    <submittedName>
        <fullName evidence="3">IMD-like protein</fullName>
    </submittedName>
</protein>
<dbReference type="SMR" id="A0A2S1GUY5"/>
<dbReference type="SMART" id="SM00005">
    <property type="entry name" value="DEATH"/>
    <property type="match status" value="1"/>
</dbReference>
<dbReference type="CDD" id="cd01670">
    <property type="entry name" value="Death"/>
    <property type="match status" value="1"/>
</dbReference>
<sequence length="250" mass="28694">MATLKTKLSEFIKGFRTDAVPRQPRPVNVDFDHQVPPEAPVDDEHADSSEHEEVIIEEEDDSDMKKKSKPKSFFKPKIPKKSSKKPDPNNHKGSINTQAAGNVLNVVGCTNVRWGNDYFMGTTYIGSKNAKKEETCDDSDPEEEIVKTNLIKTVMKATIKPEDEHLDYISKNMGKTWRKFFRKLGFTEGRIDTFEHDNKIYGVQEVRYKLLLEWMQKKNDATLGKLATLLWEHGEKCVVKELADLYSEKN</sequence>
<reference evidence="3" key="1">
    <citation type="submission" date="2017-06" db="EMBL/GenBank/DDBJ databases">
        <authorList>
            <person name="Kim H.J."/>
            <person name="Triplett B.A."/>
        </authorList>
    </citation>
    <scope>NUCLEOTIDE SEQUENCE</scope>
</reference>
<reference evidence="3" key="2">
    <citation type="journal article" date="2018" name="Comp. Biochem. Physiol. B, Biochem. Mol. Biol.">
        <title>Molecular cloning and analysis of PGRP-L1 and IMD from silkworm Bombyx mori.</title>
        <authorList>
            <person name="Zhan M.Y."/>
            <person name="Yang P.J."/>
            <person name="Rao X.J."/>
        </authorList>
    </citation>
    <scope>NUCLEOTIDE SEQUENCE</scope>
</reference>
<proteinExistence type="evidence at transcript level"/>
<dbReference type="Gene3D" id="1.10.533.10">
    <property type="entry name" value="Death Domain, Fas"/>
    <property type="match status" value="1"/>
</dbReference>
<dbReference type="GO" id="GO:0007165">
    <property type="term" value="P:signal transduction"/>
    <property type="evidence" value="ECO:0007669"/>
    <property type="project" value="InterPro"/>
</dbReference>
<dbReference type="Pfam" id="PF00531">
    <property type="entry name" value="Death"/>
    <property type="match status" value="1"/>
</dbReference>